<gene>
    <name evidence="3" type="ORF">DMC30DRAFT_346885</name>
</gene>
<reference evidence="3 4" key="1">
    <citation type="submission" date="2019-03" db="EMBL/GenBank/DDBJ databases">
        <title>Rhodosporidium diobovatum UCD-FST 08-225 genome sequencing, assembly, and annotation.</title>
        <authorList>
            <person name="Fakankun I.U."/>
            <person name="Fristensky B."/>
            <person name="Levin D.B."/>
        </authorList>
    </citation>
    <scope>NUCLEOTIDE SEQUENCE [LARGE SCALE GENOMIC DNA]</scope>
    <source>
        <strain evidence="3 4">UCD-FST 08-225</strain>
    </source>
</reference>
<dbReference type="PANTHER" id="PTHR38121">
    <property type="entry name" value="GH16 DOMAIN-CONTAINING PROTEIN"/>
    <property type="match status" value="1"/>
</dbReference>
<comment type="caution">
    <text evidence="3">The sequence shown here is derived from an EMBL/GenBank/DDBJ whole genome shotgun (WGS) entry which is preliminary data.</text>
</comment>
<dbReference type="GO" id="GO:0030246">
    <property type="term" value="F:carbohydrate binding"/>
    <property type="evidence" value="ECO:0007669"/>
    <property type="project" value="UniProtKB-KW"/>
</dbReference>
<dbReference type="Proteomes" id="UP000311382">
    <property type="component" value="Unassembled WGS sequence"/>
</dbReference>
<protein>
    <submittedName>
        <fullName evidence="3">Concanavalin A-like lectin/glucanase domain-containing protein</fullName>
    </submittedName>
</protein>
<dbReference type="STRING" id="5288.A0A5C5G5K9"/>
<feature type="compositionally biased region" description="Low complexity" evidence="1">
    <location>
        <begin position="1"/>
        <end position="13"/>
    </location>
</feature>
<feature type="domain" description="GH16" evidence="2">
    <location>
        <begin position="102"/>
        <end position="341"/>
    </location>
</feature>
<organism evidence="3 4">
    <name type="scientific">Rhodotorula diobovata</name>
    <dbReference type="NCBI Taxonomy" id="5288"/>
    <lineage>
        <taxon>Eukaryota</taxon>
        <taxon>Fungi</taxon>
        <taxon>Dikarya</taxon>
        <taxon>Basidiomycota</taxon>
        <taxon>Pucciniomycotina</taxon>
        <taxon>Microbotryomycetes</taxon>
        <taxon>Sporidiobolales</taxon>
        <taxon>Sporidiobolaceae</taxon>
        <taxon>Rhodotorula</taxon>
    </lineage>
</organism>
<dbReference type="InterPro" id="IPR000757">
    <property type="entry name" value="Beta-glucanase-like"/>
</dbReference>
<dbReference type="EMBL" id="SOZI01000008">
    <property type="protein sequence ID" value="TNY23766.1"/>
    <property type="molecule type" value="Genomic_DNA"/>
</dbReference>
<dbReference type="OrthoDB" id="25131at2759"/>
<name>A0A5C5G5K9_9BASI</name>
<keyword evidence="4" id="KW-1185">Reference proteome</keyword>
<dbReference type="GO" id="GO:0004553">
    <property type="term" value="F:hydrolase activity, hydrolyzing O-glycosyl compounds"/>
    <property type="evidence" value="ECO:0007669"/>
    <property type="project" value="InterPro"/>
</dbReference>
<dbReference type="PANTHER" id="PTHR38121:SF2">
    <property type="entry name" value="ACYLTRANSFERASE 3 DOMAIN-CONTAINING PROTEIN"/>
    <property type="match status" value="1"/>
</dbReference>
<dbReference type="GO" id="GO:0005975">
    <property type="term" value="P:carbohydrate metabolic process"/>
    <property type="evidence" value="ECO:0007669"/>
    <property type="project" value="InterPro"/>
</dbReference>
<sequence length="341" mass="34899">MGGSSAAEVAAGGSASGGGGAATGGGGVGGTPTASKTTNDEGGGATATKTRSTGGEDDEGSPTRSPLPSGGGGGGGGDDDNDSDGAPSKSRSSSGASPSSTSTPSNSSLPGLSGEQLFVDFSTFSSSDTVESFLSKAGLVISVWPVDFTPISVMMTPDNVDIVDGALRLKVTGQTGSGQVQSAEVATAEQAILYGKVTTRAKASPVAGVCHGFFFYDKDNREVDIELLTSYYTEGRGDSVKPGIQFTNHPLTPDGEMYNEVHAYPWDATADFHDYTVEWTADETIFSLDGEVIATFTTNVPKKPMAFNWNSWSSGEPNWSAGPPTEDSYLLISAMAGTWTT</sequence>
<dbReference type="Pfam" id="PF00722">
    <property type="entry name" value="Glyco_hydro_16"/>
    <property type="match status" value="1"/>
</dbReference>
<dbReference type="InterPro" id="IPR013320">
    <property type="entry name" value="ConA-like_dom_sf"/>
</dbReference>
<evidence type="ECO:0000313" key="4">
    <source>
        <dbReference type="Proteomes" id="UP000311382"/>
    </source>
</evidence>
<keyword evidence="3" id="KW-0430">Lectin</keyword>
<feature type="compositionally biased region" description="Gly residues" evidence="1">
    <location>
        <begin position="14"/>
        <end position="30"/>
    </location>
</feature>
<feature type="compositionally biased region" description="Low complexity" evidence="1">
    <location>
        <begin position="84"/>
        <end position="111"/>
    </location>
</feature>
<dbReference type="Gene3D" id="2.60.120.200">
    <property type="match status" value="1"/>
</dbReference>
<dbReference type="PROSITE" id="PS51762">
    <property type="entry name" value="GH16_2"/>
    <property type="match status" value="1"/>
</dbReference>
<feature type="region of interest" description="Disordered" evidence="1">
    <location>
        <begin position="1"/>
        <end position="111"/>
    </location>
</feature>
<dbReference type="SUPFAM" id="SSF49899">
    <property type="entry name" value="Concanavalin A-like lectins/glucanases"/>
    <property type="match status" value="1"/>
</dbReference>
<evidence type="ECO:0000259" key="2">
    <source>
        <dbReference type="PROSITE" id="PS51762"/>
    </source>
</evidence>
<proteinExistence type="predicted"/>
<dbReference type="AlphaFoldDB" id="A0A5C5G5K9"/>
<accession>A0A5C5G5K9</accession>
<dbReference type="CDD" id="cd00413">
    <property type="entry name" value="Glyco_hydrolase_16"/>
    <property type="match status" value="1"/>
</dbReference>
<evidence type="ECO:0000313" key="3">
    <source>
        <dbReference type="EMBL" id="TNY23766.1"/>
    </source>
</evidence>
<evidence type="ECO:0000256" key="1">
    <source>
        <dbReference type="SAM" id="MobiDB-lite"/>
    </source>
</evidence>